<comment type="caution">
    <text evidence="2">The sequence shown here is derived from an EMBL/GenBank/DDBJ whole genome shotgun (WGS) entry which is preliminary data.</text>
</comment>
<gene>
    <name evidence="2" type="ORF">B296_00044965</name>
</gene>
<reference evidence="2 3" key="1">
    <citation type="journal article" date="2014" name="Agronomy (Basel)">
        <title>A Draft Genome Sequence for Ensete ventricosum, the Drought-Tolerant Tree Against Hunger.</title>
        <authorList>
            <person name="Harrison J."/>
            <person name="Moore K.A."/>
            <person name="Paszkiewicz K."/>
            <person name="Jones T."/>
            <person name="Grant M."/>
            <person name="Ambacheew D."/>
            <person name="Muzemil S."/>
            <person name="Studholme D.J."/>
        </authorList>
    </citation>
    <scope>NUCLEOTIDE SEQUENCE [LARGE SCALE GENOMIC DNA]</scope>
</reference>
<proteinExistence type="predicted"/>
<name>A0A426Y4X7_ENSVE</name>
<sequence length="147" mass="15646">MGSDGGRKREDSRFAWNVFDGVKAFPPPTPDALMDDVDVAISALEYARATAALLTSSSSKVEEAAAPESERDQPSSTPSEPVYDKRIADEAYKAACAALAAGKPDAAIRSIHVAFASCPPEKTTALSKLRSLLDLASSQQQKQQPQH</sequence>
<evidence type="ECO:0000313" key="3">
    <source>
        <dbReference type="Proteomes" id="UP000287651"/>
    </source>
</evidence>
<evidence type="ECO:0000256" key="1">
    <source>
        <dbReference type="SAM" id="MobiDB-lite"/>
    </source>
</evidence>
<organism evidence="2 3">
    <name type="scientific">Ensete ventricosum</name>
    <name type="common">Abyssinian banana</name>
    <name type="synonym">Musa ensete</name>
    <dbReference type="NCBI Taxonomy" id="4639"/>
    <lineage>
        <taxon>Eukaryota</taxon>
        <taxon>Viridiplantae</taxon>
        <taxon>Streptophyta</taxon>
        <taxon>Embryophyta</taxon>
        <taxon>Tracheophyta</taxon>
        <taxon>Spermatophyta</taxon>
        <taxon>Magnoliopsida</taxon>
        <taxon>Liliopsida</taxon>
        <taxon>Zingiberales</taxon>
        <taxon>Musaceae</taxon>
        <taxon>Ensete</taxon>
    </lineage>
</organism>
<evidence type="ECO:0000313" key="2">
    <source>
        <dbReference type="EMBL" id="RRT46812.1"/>
    </source>
</evidence>
<dbReference type="Proteomes" id="UP000287651">
    <property type="component" value="Unassembled WGS sequence"/>
</dbReference>
<accession>A0A426Y4X7</accession>
<protein>
    <submittedName>
        <fullName evidence="2">Uncharacterized protein</fullName>
    </submittedName>
</protein>
<feature type="region of interest" description="Disordered" evidence="1">
    <location>
        <begin position="55"/>
        <end position="84"/>
    </location>
</feature>
<dbReference type="EMBL" id="AMZH03014938">
    <property type="protein sequence ID" value="RRT46812.1"/>
    <property type="molecule type" value="Genomic_DNA"/>
</dbReference>
<dbReference type="AlphaFoldDB" id="A0A426Y4X7"/>
<feature type="compositionally biased region" description="Basic and acidic residues" evidence="1">
    <location>
        <begin position="60"/>
        <end position="73"/>
    </location>
</feature>